<accession>A0A5J4U1A3</accession>
<proteinExistence type="predicted"/>
<evidence type="ECO:0000313" key="3">
    <source>
        <dbReference type="Proteomes" id="UP000324800"/>
    </source>
</evidence>
<gene>
    <name evidence="2" type="ORF">EZS28_039977</name>
</gene>
<organism evidence="2 3">
    <name type="scientific">Streblomastix strix</name>
    <dbReference type="NCBI Taxonomy" id="222440"/>
    <lineage>
        <taxon>Eukaryota</taxon>
        <taxon>Metamonada</taxon>
        <taxon>Preaxostyla</taxon>
        <taxon>Oxymonadida</taxon>
        <taxon>Streblomastigidae</taxon>
        <taxon>Streblomastix</taxon>
    </lineage>
</organism>
<protein>
    <submittedName>
        <fullName evidence="2">Uncharacterized protein</fullName>
    </submittedName>
</protein>
<name>A0A5J4U1A3_9EUKA</name>
<comment type="caution">
    <text evidence="2">The sequence shown here is derived from an EMBL/GenBank/DDBJ whole genome shotgun (WGS) entry which is preliminary data.</text>
</comment>
<reference evidence="2 3" key="1">
    <citation type="submission" date="2019-03" db="EMBL/GenBank/DDBJ databases">
        <title>Single cell metagenomics reveals metabolic interactions within the superorganism composed of flagellate Streblomastix strix and complex community of Bacteroidetes bacteria on its surface.</title>
        <authorList>
            <person name="Treitli S.C."/>
            <person name="Kolisko M."/>
            <person name="Husnik F."/>
            <person name="Keeling P."/>
            <person name="Hampl V."/>
        </authorList>
    </citation>
    <scope>NUCLEOTIDE SEQUENCE [LARGE SCALE GENOMIC DNA]</scope>
    <source>
        <strain evidence="2">ST1C</strain>
    </source>
</reference>
<dbReference type="AlphaFoldDB" id="A0A5J4U1A3"/>
<dbReference type="Proteomes" id="UP000324800">
    <property type="component" value="Unassembled WGS sequence"/>
</dbReference>
<evidence type="ECO:0000256" key="1">
    <source>
        <dbReference type="SAM" id="MobiDB-lite"/>
    </source>
</evidence>
<sequence length="308" mass="35213">MAAADPCALNIQPENNLQVVQLPAALQIPQMKQDAVLPFMKSLLNQTANTPEDAHQIQQIESAKFLIEQYYNEKIADMDPTDRRATKYELEALDDRIQSTLGLEVNKKRAIERAGDADLEFEAEVCNLTVDGKRAAATAITSLATEDFESATQWMLVSHHYDRIITSKAQQRQEQGFVPDIQRPSRSKRERFRSPRAGISKLAERRAQEWHNQGNIFNTGLQPNIHCSLKRWKTKENIGLLKHQLLYKTCSLQNKWCGTVETNSPTIRLCKILDIKDAFNNILVQPNLQQLLSFKLKNRSYTYFGLPF</sequence>
<dbReference type="EMBL" id="SNRW01021579">
    <property type="protein sequence ID" value="KAA6364496.1"/>
    <property type="molecule type" value="Genomic_DNA"/>
</dbReference>
<feature type="region of interest" description="Disordered" evidence="1">
    <location>
        <begin position="170"/>
        <end position="192"/>
    </location>
</feature>
<evidence type="ECO:0000313" key="2">
    <source>
        <dbReference type="EMBL" id="KAA6364496.1"/>
    </source>
</evidence>